<keyword evidence="2" id="KW-1185">Reference proteome</keyword>
<reference evidence="1 2" key="1">
    <citation type="journal article" date="2007" name="Proc. Natl. Acad. Sci. U.S.A.">
        <title>The genome of Syntrophus aciditrophicus: life at the thermodynamic limit of microbial growth.</title>
        <authorList>
            <person name="McInerney M.J."/>
            <person name="Rohlin L."/>
            <person name="Mouttaki H."/>
            <person name="Kim U."/>
            <person name="Krupp R.S."/>
            <person name="Rios-Hernandez L."/>
            <person name="Sieber J."/>
            <person name="Struchtemeyer C.G."/>
            <person name="Bhattacharyya A."/>
            <person name="Campbell J.W."/>
            <person name="Gunsalus R.P."/>
        </authorList>
    </citation>
    <scope>NUCLEOTIDE SEQUENCE [LARGE SCALE GENOMIC DNA]</scope>
    <source>
        <strain evidence="1 2">SB</strain>
    </source>
</reference>
<dbReference type="EMBL" id="CP000252">
    <property type="protein sequence ID" value="ABC76699.1"/>
    <property type="molecule type" value="Genomic_DNA"/>
</dbReference>
<organism evidence="1 2">
    <name type="scientific">Syntrophus aciditrophicus (strain SB)</name>
    <dbReference type="NCBI Taxonomy" id="56780"/>
    <lineage>
        <taxon>Bacteria</taxon>
        <taxon>Pseudomonadati</taxon>
        <taxon>Thermodesulfobacteriota</taxon>
        <taxon>Syntrophia</taxon>
        <taxon>Syntrophales</taxon>
        <taxon>Syntrophaceae</taxon>
        <taxon>Syntrophus</taxon>
    </lineage>
</organism>
<dbReference type="Proteomes" id="UP000001933">
    <property type="component" value="Chromosome"/>
</dbReference>
<sequence>MKTIDHRRTFLFKDDILQRLFLYCRKHYFYLSSFFVFENLFNKDAEHLNDRNTETGVFMIQPLRKG</sequence>
<dbReference type="AlphaFoldDB" id="Q2LRJ2"/>
<dbReference type="KEGG" id="sat:SYN_02912"/>
<dbReference type="InParanoid" id="Q2LRJ2"/>
<evidence type="ECO:0000313" key="1">
    <source>
        <dbReference type="EMBL" id="ABC76699.1"/>
    </source>
</evidence>
<proteinExistence type="predicted"/>
<dbReference type="STRING" id="56780.SYN_02912"/>
<evidence type="ECO:0000313" key="2">
    <source>
        <dbReference type="Proteomes" id="UP000001933"/>
    </source>
</evidence>
<accession>Q2LRJ2</accession>
<protein>
    <submittedName>
        <fullName evidence="1">Hypothetical cytosolic protein</fullName>
    </submittedName>
</protein>
<name>Q2LRJ2_SYNAS</name>
<dbReference type="HOGENOM" id="CLU_2829696_0_0_7"/>
<gene>
    <name evidence="1" type="ORF">SYN_02912</name>
</gene>